<dbReference type="PANTHER" id="PTHR36091:SF2">
    <property type="entry name" value="AMINOGLYCOSIDE PHOSPHOTRANSFERASE DOMAIN-CONTAINING PROTEIN"/>
    <property type="match status" value="1"/>
</dbReference>
<sequence>MANRLFGAISHIPYLPKIITAPRLIFARPISTIQKMPESCDLFEYTSGRWIYNDDLRHRERRRVFNVSELKRLAALAIQQEEVDVIGFEKLAEGGFNRSFLITMRDGYRFVARIPYPATEPNLLVVASEVAMLEFLRAHDIPVPKVLGYSAVANNRAGTEYIFMEPVRGQNLGGIWYTLSERERRELVARIVQLESRLFELQFPASGSLYFCKDYQIIMPESLSQAPNRPTPSALALILRWNCGTGKDSTYQLSAAHTEILRQFLLPVP</sequence>
<evidence type="ECO:0000313" key="2">
    <source>
        <dbReference type="Proteomes" id="UP000042958"/>
    </source>
</evidence>
<gene>
    <name evidence="1" type="ORF">PMG11_05046</name>
</gene>
<keyword evidence="2" id="KW-1185">Reference proteome</keyword>
<reference evidence="2" key="1">
    <citation type="journal article" date="2015" name="Genome Announc.">
        <title>Draft genome sequence of the fungus Penicillium brasilianum MG11.</title>
        <authorList>
            <person name="Horn F."/>
            <person name="Linde J."/>
            <person name="Mattern D.J."/>
            <person name="Walther G."/>
            <person name="Guthke R."/>
            <person name="Brakhage A.A."/>
            <person name="Valiante V."/>
        </authorList>
    </citation>
    <scope>NUCLEOTIDE SEQUENCE [LARGE SCALE GENOMIC DNA]</scope>
    <source>
        <strain evidence="2">MG11</strain>
    </source>
</reference>
<dbReference type="PANTHER" id="PTHR36091">
    <property type="entry name" value="ALTERED INHERITANCE OF MITOCHONDRIA PROTEIN 9, MITOCHONDRIAL"/>
    <property type="match status" value="1"/>
</dbReference>
<dbReference type="EMBL" id="CDHK01000004">
    <property type="protein sequence ID" value="CEO60417.1"/>
    <property type="molecule type" value="Genomic_DNA"/>
</dbReference>
<name>A0A0F7VJV9_PENBI</name>
<dbReference type="GO" id="GO:0005739">
    <property type="term" value="C:mitochondrion"/>
    <property type="evidence" value="ECO:0007669"/>
    <property type="project" value="TreeGrafter"/>
</dbReference>
<accession>A0A0F7VJV9</accession>
<dbReference type="SUPFAM" id="SSF56112">
    <property type="entry name" value="Protein kinase-like (PK-like)"/>
    <property type="match status" value="1"/>
</dbReference>
<dbReference type="AlphaFoldDB" id="A0A0F7VJV9"/>
<dbReference type="OrthoDB" id="10003767at2759"/>
<dbReference type="STRING" id="104259.A0A0F7VJV9"/>
<evidence type="ECO:0000313" key="1">
    <source>
        <dbReference type="EMBL" id="CEO60417.1"/>
    </source>
</evidence>
<dbReference type="Gene3D" id="3.30.200.20">
    <property type="entry name" value="Phosphorylase Kinase, domain 1"/>
    <property type="match status" value="1"/>
</dbReference>
<dbReference type="InterPro" id="IPR011009">
    <property type="entry name" value="Kinase-like_dom_sf"/>
</dbReference>
<dbReference type="InterPro" id="IPR051035">
    <property type="entry name" value="Mito_inheritance_9"/>
</dbReference>
<dbReference type="Proteomes" id="UP000042958">
    <property type="component" value="Unassembled WGS sequence"/>
</dbReference>
<organism evidence="1 2">
    <name type="scientific">Penicillium brasilianum</name>
    <dbReference type="NCBI Taxonomy" id="104259"/>
    <lineage>
        <taxon>Eukaryota</taxon>
        <taxon>Fungi</taxon>
        <taxon>Dikarya</taxon>
        <taxon>Ascomycota</taxon>
        <taxon>Pezizomycotina</taxon>
        <taxon>Eurotiomycetes</taxon>
        <taxon>Eurotiomycetidae</taxon>
        <taxon>Eurotiales</taxon>
        <taxon>Aspergillaceae</taxon>
        <taxon>Penicillium</taxon>
    </lineage>
</organism>
<protein>
    <submittedName>
        <fullName evidence="1">Putative Mitochondria protein Fmp29</fullName>
    </submittedName>
</protein>
<proteinExistence type="predicted"/>